<reference evidence="8 9" key="1">
    <citation type="journal article" date="2015" name="Stand. Genomic Sci.">
        <title>Genomic Encyclopedia of Bacterial and Archaeal Type Strains, Phase III: the genomes of soil and plant-associated and newly described type strains.</title>
        <authorList>
            <person name="Whitman W.B."/>
            <person name="Woyke T."/>
            <person name="Klenk H.P."/>
            <person name="Zhou Y."/>
            <person name="Lilburn T.G."/>
            <person name="Beck B.J."/>
            <person name="De Vos P."/>
            <person name="Vandamme P."/>
            <person name="Eisen J.A."/>
            <person name="Garrity G."/>
            <person name="Hugenholtz P."/>
            <person name="Kyrpides N.C."/>
        </authorList>
    </citation>
    <scope>NUCLEOTIDE SEQUENCE [LARGE SCALE GENOMIC DNA]</scope>
    <source>
        <strain evidence="8 9">CGMCC 1.10822</strain>
    </source>
</reference>
<dbReference type="OrthoDB" id="9772435at2"/>
<feature type="domain" description="Heparinase II/III-like C-terminal" evidence="6">
    <location>
        <begin position="489"/>
        <end position="707"/>
    </location>
</feature>
<keyword evidence="2 5" id="KW-0732">Signal</keyword>
<comment type="caution">
    <text evidence="8">The sequence shown here is derived from an EMBL/GenBank/DDBJ whole genome shotgun (WGS) entry which is preliminary data.</text>
</comment>
<keyword evidence="4" id="KW-0456">Lyase</keyword>
<dbReference type="InterPro" id="IPR012480">
    <property type="entry name" value="Hepar_II_III_C"/>
</dbReference>
<dbReference type="InterPro" id="IPR008929">
    <property type="entry name" value="Chondroitin_lyas"/>
</dbReference>
<dbReference type="RefSeq" id="WP_145649400.1">
    <property type="nucleotide sequence ID" value="NZ_VLLB01000004.1"/>
</dbReference>
<proteinExistence type="predicted"/>
<evidence type="ECO:0000313" key="9">
    <source>
        <dbReference type="Proteomes" id="UP000318431"/>
    </source>
</evidence>
<feature type="signal peptide" evidence="5">
    <location>
        <begin position="1"/>
        <end position="26"/>
    </location>
</feature>
<dbReference type="AlphaFoldDB" id="A0A562R992"/>
<gene>
    <name evidence="8" type="ORF">IP91_02550</name>
</gene>
<name>A0A562R992_9BURK</name>
<evidence type="ECO:0000256" key="1">
    <source>
        <dbReference type="ARBA" id="ARBA00004418"/>
    </source>
</evidence>
<dbReference type="GO" id="GO:0042597">
    <property type="term" value="C:periplasmic space"/>
    <property type="evidence" value="ECO:0007669"/>
    <property type="project" value="UniProtKB-SubCell"/>
</dbReference>
<evidence type="ECO:0000256" key="2">
    <source>
        <dbReference type="ARBA" id="ARBA00022729"/>
    </source>
</evidence>
<organism evidence="8 9">
    <name type="scientific">Pseudoduganella lurida</name>
    <dbReference type="NCBI Taxonomy" id="1036180"/>
    <lineage>
        <taxon>Bacteria</taxon>
        <taxon>Pseudomonadati</taxon>
        <taxon>Pseudomonadota</taxon>
        <taxon>Betaproteobacteria</taxon>
        <taxon>Burkholderiales</taxon>
        <taxon>Oxalobacteraceae</taxon>
        <taxon>Telluria group</taxon>
        <taxon>Pseudoduganella</taxon>
    </lineage>
</organism>
<dbReference type="Gene3D" id="2.70.98.70">
    <property type="match status" value="1"/>
</dbReference>
<evidence type="ECO:0000256" key="3">
    <source>
        <dbReference type="ARBA" id="ARBA00022764"/>
    </source>
</evidence>
<accession>A0A562R992</accession>
<comment type="subcellular location">
    <subcellularLocation>
        <location evidence="1">Periplasm</location>
    </subcellularLocation>
</comment>
<keyword evidence="3" id="KW-0574">Periplasm</keyword>
<dbReference type="Gene3D" id="2.60.40.10">
    <property type="entry name" value="Immunoglobulins"/>
    <property type="match status" value="1"/>
</dbReference>
<dbReference type="InterPro" id="IPR032518">
    <property type="entry name" value="HepII_N"/>
</dbReference>
<feature type="domain" description="Heparinase II N-terminal" evidence="7">
    <location>
        <begin position="84"/>
        <end position="433"/>
    </location>
</feature>
<dbReference type="Proteomes" id="UP000318431">
    <property type="component" value="Unassembled WGS sequence"/>
</dbReference>
<dbReference type="Pfam" id="PF16332">
    <property type="entry name" value="DUF4962"/>
    <property type="match status" value="1"/>
</dbReference>
<dbReference type="Pfam" id="PF07940">
    <property type="entry name" value="Hepar_II_III_C"/>
    <property type="match status" value="1"/>
</dbReference>
<evidence type="ECO:0000256" key="4">
    <source>
        <dbReference type="ARBA" id="ARBA00023239"/>
    </source>
</evidence>
<feature type="chain" id="PRO_5022012402" evidence="5">
    <location>
        <begin position="27"/>
        <end position="746"/>
    </location>
</feature>
<protein>
    <submittedName>
        <fullName evidence="8">Uncharacterized protein DUF4962</fullName>
    </submittedName>
</protein>
<dbReference type="EMBL" id="VLLB01000004">
    <property type="protein sequence ID" value="TWI65144.1"/>
    <property type="molecule type" value="Genomic_DNA"/>
</dbReference>
<sequence length="746" mass="81645">MSFRCLGTFRFVALAFVSAIATPSHADWVQSTALDAVQPAPSAFALQAQNPPSITWSRHPKATASTVYTVEIRNGANAPVRYTTTRNWFLPTSKLADGTYYWRVLASNAPNEWSTERGFVINPNSTVFDVPDSSVLRARATTRSRPRMLPTSFLPYSQWNAARIAERGAGVKDLTSDVVGHAPILDAVADSLWLMTTTNTNNAAFVAQQSEIRYRLNRTTHQLEAASLLYKLVPEQRYLDEAIRRGDELAALNPSGPTSFVNQDQGTRIIALSLAKAIDLLDGKIDSARRARWVEVVRLRGIDLYNDLAGNNGRLDQFPFDSHGGNNLGFLALTSALMLNEFPEAREWFDFSTRAYIHAVFAWSGPEGGYSQGTAYGQVAADAALKIWDPLTELIGVNLYDKPWAKGFAKFFAQFVPPGQPVHVFGDGHEDKPYLPILKAFSSRVATPESRWYYNNLGGTEDALTLLLAPSPLPVTRATSANAPYNGGVYPSIGFAAMHSDLWNPVRTSLYFKSSPYGAYTHSHADQNGILLMRNNKMLLSETGWYDYYGSPLWNTWYRETKAHNGITFDGGIGQPSGGNTLNLGRKGKITAFSSTTALDYVEGDATQAYDGLLTGATRKVWYLRGKDQVVVLDRLSSATARKFEWNFHAPVAITPNSDGTSTIVNGTERLCVRPLTSGSTLESRTGATPKAGTVESHAAYTRPAATSAEFLTLLDVGCKKLSVALTTTSTGRTLTVDGQVITLPR</sequence>
<evidence type="ECO:0000313" key="8">
    <source>
        <dbReference type="EMBL" id="TWI65144.1"/>
    </source>
</evidence>
<evidence type="ECO:0000256" key="5">
    <source>
        <dbReference type="SAM" id="SignalP"/>
    </source>
</evidence>
<dbReference type="PANTHER" id="PTHR39210:SF1">
    <property type="entry name" value="HEPARIN-SULFATE LYASE"/>
    <property type="match status" value="1"/>
</dbReference>
<evidence type="ECO:0000259" key="7">
    <source>
        <dbReference type="Pfam" id="PF16332"/>
    </source>
</evidence>
<dbReference type="SUPFAM" id="SSF48230">
    <property type="entry name" value="Chondroitin AC/alginate lyase"/>
    <property type="match status" value="1"/>
</dbReference>
<keyword evidence="9" id="KW-1185">Reference proteome</keyword>
<dbReference type="PANTHER" id="PTHR39210">
    <property type="entry name" value="HEPARIN-SULFATE LYASE"/>
    <property type="match status" value="1"/>
</dbReference>
<dbReference type="GO" id="GO:0016829">
    <property type="term" value="F:lyase activity"/>
    <property type="evidence" value="ECO:0007669"/>
    <property type="project" value="UniProtKB-KW"/>
</dbReference>
<dbReference type="Gene3D" id="1.50.10.100">
    <property type="entry name" value="Chondroitin AC/alginate lyase"/>
    <property type="match status" value="1"/>
</dbReference>
<dbReference type="InterPro" id="IPR013783">
    <property type="entry name" value="Ig-like_fold"/>
</dbReference>
<evidence type="ECO:0000259" key="6">
    <source>
        <dbReference type="Pfam" id="PF07940"/>
    </source>
</evidence>